<feature type="transmembrane region" description="Helical" evidence="1">
    <location>
        <begin position="74"/>
        <end position="93"/>
    </location>
</feature>
<sequence>MSESSKKLKISYFVHYCKSCSYKLLAWTGESDYETRKALERFDNLNKLMFISLRGGQKQEYDKPINLKLWIGNWIIRIAILLTFIRLNLFLYFDESDQLDLYLANPFPDSRRQKSTFMAILGVVTIVIFSLLREYYHYIERAGILIALRIFFTIRNRGIYWKPLKFNERSAQFCNKIVYLIMAQGARLMVFVWFYSAALVFILHLSYPAAYSSGVHIFFILCIIPSEIVTFGLLFNGLVSLGIYLWTFIAVFNAQLEAIRDEIKNCLRRCSLSPAGLSRINEKMIQFMNEIEETYRRLDYLHLYLMGLIALQADVMLLFSLIFKLFPNFISSLVTFGGILIHFFLVIGNLWASSYYTKTLSIHGHYTGLILNTKANCSARFKALEVQDRINARQTGVAIGNLCLITPSFSLLFILENINFIMLLTVNIRTLV</sequence>
<feature type="transmembrane region" description="Helical" evidence="1">
    <location>
        <begin position="303"/>
        <end position="323"/>
    </location>
</feature>
<accession>T1KI11</accession>
<name>T1KI11_TETUR</name>
<organism evidence="2 3">
    <name type="scientific">Tetranychus urticae</name>
    <name type="common">Two-spotted spider mite</name>
    <dbReference type="NCBI Taxonomy" id="32264"/>
    <lineage>
        <taxon>Eukaryota</taxon>
        <taxon>Metazoa</taxon>
        <taxon>Ecdysozoa</taxon>
        <taxon>Arthropoda</taxon>
        <taxon>Chelicerata</taxon>
        <taxon>Arachnida</taxon>
        <taxon>Acari</taxon>
        <taxon>Acariformes</taxon>
        <taxon>Trombidiformes</taxon>
        <taxon>Prostigmata</taxon>
        <taxon>Eleutherengona</taxon>
        <taxon>Raphignathae</taxon>
        <taxon>Tetranychoidea</taxon>
        <taxon>Tetranychidae</taxon>
        <taxon>Tetranychus</taxon>
    </lineage>
</organism>
<protein>
    <recommendedName>
        <fullName evidence="4">Gustatory receptor</fullName>
    </recommendedName>
</protein>
<evidence type="ECO:0000313" key="3">
    <source>
        <dbReference type="Proteomes" id="UP000015104"/>
    </source>
</evidence>
<keyword evidence="3" id="KW-1185">Reference proteome</keyword>
<keyword evidence="1" id="KW-1133">Transmembrane helix</keyword>
<dbReference type="AlphaFoldDB" id="T1KI11"/>
<reference evidence="2" key="2">
    <citation type="submission" date="2015-06" db="UniProtKB">
        <authorList>
            <consortium name="EnsemblMetazoa"/>
        </authorList>
    </citation>
    <scope>IDENTIFICATION</scope>
</reference>
<feature type="transmembrane region" description="Helical" evidence="1">
    <location>
        <begin position="329"/>
        <end position="352"/>
    </location>
</feature>
<feature type="transmembrane region" description="Helical" evidence="1">
    <location>
        <begin position="215"/>
        <end position="235"/>
    </location>
</feature>
<keyword evidence="1" id="KW-0472">Membrane</keyword>
<proteinExistence type="predicted"/>
<dbReference type="Proteomes" id="UP000015104">
    <property type="component" value="Unassembled WGS sequence"/>
</dbReference>
<evidence type="ECO:0000256" key="1">
    <source>
        <dbReference type="SAM" id="Phobius"/>
    </source>
</evidence>
<evidence type="ECO:0008006" key="4">
    <source>
        <dbReference type="Google" id="ProtNLM"/>
    </source>
</evidence>
<dbReference type="EMBL" id="CAEY01000065">
    <property type="status" value="NOT_ANNOTATED_CDS"/>
    <property type="molecule type" value="Genomic_DNA"/>
</dbReference>
<dbReference type="HOGENOM" id="CLU_048807_1_0_1"/>
<feature type="transmembrane region" description="Helical" evidence="1">
    <location>
        <begin position="113"/>
        <end position="132"/>
    </location>
</feature>
<feature type="transmembrane region" description="Helical" evidence="1">
    <location>
        <begin position="177"/>
        <end position="203"/>
    </location>
</feature>
<feature type="transmembrane region" description="Helical" evidence="1">
    <location>
        <begin position="397"/>
        <end position="415"/>
    </location>
</feature>
<evidence type="ECO:0000313" key="2">
    <source>
        <dbReference type="EnsemblMetazoa" id="tetur11g06380.1"/>
    </source>
</evidence>
<reference evidence="3" key="1">
    <citation type="submission" date="2011-08" db="EMBL/GenBank/DDBJ databases">
        <authorList>
            <person name="Rombauts S."/>
        </authorList>
    </citation>
    <scope>NUCLEOTIDE SEQUENCE</scope>
    <source>
        <strain evidence="3">London</strain>
    </source>
</reference>
<keyword evidence="1" id="KW-0812">Transmembrane</keyword>
<dbReference type="EnsemblMetazoa" id="tetur11g06380.1">
    <property type="protein sequence ID" value="tetur11g06380.1"/>
    <property type="gene ID" value="tetur11g06380"/>
</dbReference>